<dbReference type="InterPro" id="IPR035979">
    <property type="entry name" value="RBD_domain_sf"/>
</dbReference>
<dbReference type="Pfam" id="PF00076">
    <property type="entry name" value="RRM_1"/>
    <property type="match status" value="1"/>
</dbReference>
<dbReference type="Gene3D" id="3.30.70.330">
    <property type="match status" value="1"/>
</dbReference>
<protein>
    <recommendedName>
        <fullName evidence="3">RRM domain-containing protein</fullName>
    </recommendedName>
</protein>
<name>A0A9P6LYH1_MORAP</name>
<dbReference type="PROSITE" id="PS50102">
    <property type="entry name" value="RRM"/>
    <property type="match status" value="1"/>
</dbReference>
<evidence type="ECO:0000313" key="4">
    <source>
        <dbReference type="EMBL" id="KAF9951268.1"/>
    </source>
</evidence>
<feature type="domain" description="RRM" evidence="3">
    <location>
        <begin position="4"/>
        <end position="82"/>
    </location>
</feature>
<organism evidence="4 5">
    <name type="scientific">Mortierella alpina</name>
    <name type="common">Oleaginous fungus</name>
    <name type="synonym">Mortierella renispora</name>
    <dbReference type="NCBI Taxonomy" id="64518"/>
    <lineage>
        <taxon>Eukaryota</taxon>
        <taxon>Fungi</taxon>
        <taxon>Fungi incertae sedis</taxon>
        <taxon>Mucoromycota</taxon>
        <taxon>Mortierellomycotina</taxon>
        <taxon>Mortierellomycetes</taxon>
        <taxon>Mortierellales</taxon>
        <taxon>Mortierellaceae</taxon>
        <taxon>Mortierella</taxon>
    </lineage>
</organism>
<dbReference type="GO" id="GO:0003723">
    <property type="term" value="F:RNA binding"/>
    <property type="evidence" value="ECO:0007669"/>
    <property type="project" value="UniProtKB-UniRule"/>
</dbReference>
<dbReference type="AlphaFoldDB" id="A0A9P6LYH1"/>
<gene>
    <name evidence="4" type="ORF">BGZ70_001047</name>
</gene>
<accession>A0A9P6LYH1</accession>
<evidence type="ECO:0000313" key="5">
    <source>
        <dbReference type="Proteomes" id="UP000738359"/>
    </source>
</evidence>
<dbReference type="SMART" id="SM00360">
    <property type="entry name" value="RRM"/>
    <property type="match status" value="1"/>
</dbReference>
<dbReference type="InterPro" id="IPR012677">
    <property type="entry name" value="Nucleotide-bd_a/b_plait_sf"/>
</dbReference>
<sequence length="139" mass="15766">MADRRVFVNYLAPYTTEDTLCRIFCMYGHIEDLYMAKDPKSGLSRGIATLTFASGDQAQVAVQHMNAQTVDGYKIRVYVASSWAYSHDDDRCPEDEYGDYQRLSLPAASAAAVVSPYKWETELRNKHVFEAQRPIQTAQ</sequence>
<evidence type="ECO:0000256" key="1">
    <source>
        <dbReference type="ARBA" id="ARBA00022884"/>
    </source>
</evidence>
<comment type="caution">
    <text evidence="4">The sequence shown here is derived from an EMBL/GenBank/DDBJ whole genome shotgun (WGS) entry which is preliminary data.</text>
</comment>
<dbReference type="SUPFAM" id="SSF54928">
    <property type="entry name" value="RNA-binding domain, RBD"/>
    <property type="match status" value="1"/>
</dbReference>
<keyword evidence="1 2" id="KW-0694">RNA-binding</keyword>
<keyword evidence="5" id="KW-1185">Reference proteome</keyword>
<dbReference type="EMBL" id="JAAAHY010001218">
    <property type="protein sequence ID" value="KAF9951268.1"/>
    <property type="molecule type" value="Genomic_DNA"/>
</dbReference>
<evidence type="ECO:0000259" key="3">
    <source>
        <dbReference type="PROSITE" id="PS50102"/>
    </source>
</evidence>
<dbReference type="Proteomes" id="UP000738359">
    <property type="component" value="Unassembled WGS sequence"/>
</dbReference>
<proteinExistence type="predicted"/>
<dbReference type="CDD" id="cd00590">
    <property type="entry name" value="RRM_SF"/>
    <property type="match status" value="1"/>
</dbReference>
<dbReference type="PANTHER" id="PTHR48027">
    <property type="entry name" value="HETEROGENEOUS NUCLEAR RIBONUCLEOPROTEIN 87F-RELATED"/>
    <property type="match status" value="1"/>
</dbReference>
<dbReference type="OrthoDB" id="439808at2759"/>
<dbReference type="InterPro" id="IPR000504">
    <property type="entry name" value="RRM_dom"/>
</dbReference>
<reference evidence="4" key="1">
    <citation type="journal article" date="2020" name="Fungal Divers.">
        <title>Resolving the Mortierellaceae phylogeny through synthesis of multi-gene phylogenetics and phylogenomics.</title>
        <authorList>
            <person name="Vandepol N."/>
            <person name="Liber J."/>
            <person name="Desiro A."/>
            <person name="Na H."/>
            <person name="Kennedy M."/>
            <person name="Barry K."/>
            <person name="Grigoriev I.V."/>
            <person name="Miller A.N."/>
            <person name="O'Donnell K."/>
            <person name="Stajich J.E."/>
            <person name="Bonito G."/>
        </authorList>
    </citation>
    <scope>NUCLEOTIDE SEQUENCE</scope>
    <source>
        <strain evidence="4">CK1249</strain>
    </source>
</reference>
<dbReference type="InterPro" id="IPR052462">
    <property type="entry name" value="SLIRP/GR-RBP-like"/>
</dbReference>
<evidence type="ECO:0000256" key="2">
    <source>
        <dbReference type="PROSITE-ProRule" id="PRU00176"/>
    </source>
</evidence>